<feature type="domain" description="Sporulation stage II protein D amidase enhancer LytB N-terminal" evidence="2">
    <location>
        <begin position="226"/>
        <end position="315"/>
    </location>
</feature>
<dbReference type="GO" id="GO:0030288">
    <property type="term" value="C:outer membrane-bounded periplasmic space"/>
    <property type="evidence" value="ECO:0007669"/>
    <property type="project" value="TreeGrafter"/>
</dbReference>
<evidence type="ECO:0000313" key="3">
    <source>
        <dbReference type="EMBL" id="WNZ23387.1"/>
    </source>
</evidence>
<dbReference type="PANTHER" id="PTHR30032">
    <property type="entry name" value="N-ACETYLMURAMOYL-L-ALANINE AMIDASE-RELATED"/>
    <property type="match status" value="1"/>
</dbReference>
<reference evidence="3" key="1">
    <citation type="submission" date="2020-05" db="EMBL/GenBank/DDBJ databases">
        <authorList>
            <person name="Zhu T."/>
            <person name="Keshari N."/>
            <person name="Lu X."/>
        </authorList>
    </citation>
    <scope>NUCLEOTIDE SEQUENCE</scope>
    <source>
        <strain evidence="3">NK1-12</strain>
    </source>
</reference>
<feature type="compositionally biased region" description="Low complexity" evidence="1">
    <location>
        <begin position="495"/>
        <end position="504"/>
    </location>
</feature>
<protein>
    <submittedName>
        <fullName evidence="3">SpoIID/LytB domain-containing protein</fullName>
    </submittedName>
</protein>
<dbReference type="InterPro" id="IPR013693">
    <property type="entry name" value="SpoIID/LytB_N"/>
</dbReference>
<name>A0AA97AK68_9CYAN</name>
<dbReference type="Pfam" id="PF08486">
    <property type="entry name" value="SpoIID"/>
    <property type="match status" value="1"/>
</dbReference>
<organism evidence="3">
    <name type="scientific">Leptolyngbya sp. NK1-12</name>
    <dbReference type="NCBI Taxonomy" id="2547451"/>
    <lineage>
        <taxon>Bacteria</taxon>
        <taxon>Bacillati</taxon>
        <taxon>Cyanobacteriota</taxon>
        <taxon>Cyanophyceae</taxon>
        <taxon>Leptolyngbyales</taxon>
        <taxon>Leptolyngbyaceae</taxon>
        <taxon>Leptolyngbya group</taxon>
        <taxon>Leptolyngbya</taxon>
    </lineage>
</organism>
<gene>
    <name evidence="3" type="ORF">HJG54_11325</name>
</gene>
<accession>A0AA97AK68</accession>
<proteinExistence type="predicted"/>
<dbReference type="EMBL" id="CP053586">
    <property type="protein sequence ID" value="WNZ23387.1"/>
    <property type="molecule type" value="Genomic_DNA"/>
</dbReference>
<dbReference type="RefSeq" id="WP_316435033.1">
    <property type="nucleotide sequence ID" value="NZ_CP053586.1"/>
</dbReference>
<evidence type="ECO:0000259" key="2">
    <source>
        <dbReference type="Pfam" id="PF08486"/>
    </source>
</evidence>
<dbReference type="InterPro" id="IPR051922">
    <property type="entry name" value="Bact_Sporulation_Assoc"/>
</dbReference>
<dbReference type="PANTHER" id="PTHR30032:SF4">
    <property type="entry name" value="AMIDASE ENHANCER"/>
    <property type="match status" value="1"/>
</dbReference>
<dbReference type="NCBIfam" id="TIGR02669">
    <property type="entry name" value="SpoIID_LytB"/>
    <property type="match status" value="1"/>
</dbReference>
<evidence type="ECO:0000256" key="1">
    <source>
        <dbReference type="SAM" id="MobiDB-lite"/>
    </source>
</evidence>
<dbReference type="InterPro" id="IPR013486">
    <property type="entry name" value="SpoIID/LytB"/>
</dbReference>
<dbReference type="AlphaFoldDB" id="A0AA97AK68"/>
<dbReference type="GO" id="GO:0030435">
    <property type="term" value="P:sporulation resulting in formation of a cellular spore"/>
    <property type="evidence" value="ECO:0007669"/>
    <property type="project" value="InterPro"/>
</dbReference>
<sequence length="575" mass="63924">MTKSQPWLPWLGAVLVAAGWTVTIKSSYAQDAPPNPSLDVGVVQRFGSEPSDEMVIKPKSGDSVTLKFKVNEQPQAVTTTGNVTVKVEMQPLPKPKVTERVVLSTHRSFESAEDSATQWKSQGVEVEVAQPRQWQVWAKRETYKTPLLRRLLMQNLRANGSKTAFIDTQVQQQEPKATIAVNGTRYQQDEMEFAASTQQFEVTFNRNDHGTRLYAGTLKLQPNAYGTYTLVNQVPIETYLRGVVPHEIGLGAPPTAIEAQAVLARTYALRNLRRFAVDNYQLCADTQCQVYWGLMGAAPESDRAIAATRGMVLTYNNELVDALYSSTTGGVTAPFSNVWNGPDRPYLQAVVDSVQNLWDLSQRSLADEANFRSFINLKQGFNEAGWDMFRWRVESPLTEIAQDLRSYLQSKQHPLANFTQIKELQVVERSPAGRVQRMEVSTDRGLIELEKDEILRALYAPNSTLFYLDPIYETPRPQPSPQASANPQPSPNGQPSPTASVPAPSPAAKVLKGYAFIGGGLGHGVGMSQTGAYRLGELGWSNERILRFYYPGTQLQPLNPSIAFWREPEVVSSQK</sequence>
<feature type="region of interest" description="Disordered" evidence="1">
    <location>
        <begin position="476"/>
        <end position="504"/>
    </location>
</feature>